<evidence type="ECO:0000256" key="1">
    <source>
        <dbReference type="ARBA" id="ARBA00022692"/>
    </source>
</evidence>
<feature type="chain" id="PRO_5020361479" description="J domain-containing protein" evidence="7">
    <location>
        <begin position="24"/>
        <end position="340"/>
    </location>
</feature>
<dbReference type="PANTHER" id="PTHR44653:SF2">
    <property type="entry name" value="DNAJ HOMOLOG SUBFAMILY C MEMBER 1"/>
    <property type="match status" value="1"/>
</dbReference>
<dbReference type="Gene3D" id="1.10.10.60">
    <property type="entry name" value="Homeodomain-like"/>
    <property type="match status" value="1"/>
</dbReference>
<keyword evidence="3 6" id="KW-1133">Transmembrane helix</keyword>
<evidence type="ECO:0000256" key="6">
    <source>
        <dbReference type="SAM" id="Phobius"/>
    </source>
</evidence>
<evidence type="ECO:0000256" key="5">
    <source>
        <dbReference type="ARBA" id="ARBA00037847"/>
    </source>
</evidence>
<comment type="subcellular location">
    <subcellularLocation>
        <location evidence="5">Endomembrane system</location>
        <topology evidence="5">Single-pass membrane protein</topology>
    </subcellularLocation>
</comment>
<dbReference type="PROSITE" id="PS50076">
    <property type="entry name" value="DNAJ_2"/>
    <property type="match status" value="1"/>
</dbReference>
<comment type="caution">
    <text evidence="9">The sequence shown here is derived from an EMBL/GenBank/DDBJ whole genome shotgun (WGS) entry which is preliminary data.</text>
</comment>
<dbReference type="Pfam" id="PF23082">
    <property type="entry name" value="Myb_DNA-binding_2"/>
    <property type="match status" value="1"/>
</dbReference>
<evidence type="ECO:0000313" key="10">
    <source>
        <dbReference type="Proteomes" id="UP000298663"/>
    </source>
</evidence>
<evidence type="ECO:0000256" key="4">
    <source>
        <dbReference type="ARBA" id="ARBA00023136"/>
    </source>
</evidence>
<dbReference type="GO" id="GO:0012505">
    <property type="term" value="C:endomembrane system"/>
    <property type="evidence" value="ECO:0007669"/>
    <property type="project" value="UniProtKB-SubCell"/>
</dbReference>
<feature type="transmembrane region" description="Helical" evidence="6">
    <location>
        <begin position="125"/>
        <end position="145"/>
    </location>
</feature>
<dbReference type="Pfam" id="PF00226">
    <property type="entry name" value="DnaJ"/>
    <property type="match status" value="1"/>
</dbReference>
<dbReference type="InterPro" id="IPR001623">
    <property type="entry name" value="DnaJ_domain"/>
</dbReference>
<protein>
    <recommendedName>
        <fullName evidence="8">J domain-containing protein</fullName>
    </recommendedName>
</protein>
<keyword evidence="1 6" id="KW-0812">Transmembrane</keyword>
<accession>A0A4U5M598</accession>
<dbReference type="InterPro" id="IPR001005">
    <property type="entry name" value="SANT/Myb"/>
</dbReference>
<keyword evidence="10" id="KW-1185">Reference proteome</keyword>
<dbReference type="Gene3D" id="1.10.287.110">
    <property type="entry name" value="DnaJ domain"/>
    <property type="match status" value="1"/>
</dbReference>
<dbReference type="OrthoDB" id="10250354at2759"/>
<dbReference type="EMBL" id="AZBU02000009">
    <property type="protein sequence ID" value="TKR64029.1"/>
    <property type="molecule type" value="Genomic_DNA"/>
</dbReference>
<dbReference type="Proteomes" id="UP000298663">
    <property type="component" value="Unassembled WGS sequence"/>
</dbReference>
<dbReference type="InterPro" id="IPR018253">
    <property type="entry name" value="DnaJ_domain_CS"/>
</dbReference>
<evidence type="ECO:0000256" key="7">
    <source>
        <dbReference type="SAM" id="SignalP"/>
    </source>
</evidence>
<dbReference type="PRINTS" id="PR00625">
    <property type="entry name" value="JDOMAIN"/>
</dbReference>
<keyword evidence="4 6" id="KW-0472">Membrane</keyword>
<dbReference type="SMART" id="SM00271">
    <property type="entry name" value="DnaJ"/>
    <property type="match status" value="1"/>
</dbReference>
<dbReference type="CDD" id="cd06257">
    <property type="entry name" value="DnaJ"/>
    <property type="match status" value="1"/>
</dbReference>
<organism evidence="9 10">
    <name type="scientific">Steinernema carpocapsae</name>
    <name type="common">Entomopathogenic nematode</name>
    <dbReference type="NCBI Taxonomy" id="34508"/>
    <lineage>
        <taxon>Eukaryota</taxon>
        <taxon>Metazoa</taxon>
        <taxon>Ecdysozoa</taxon>
        <taxon>Nematoda</taxon>
        <taxon>Chromadorea</taxon>
        <taxon>Rhabditida</taxon>
        <taxon>Tylenchina</taxon>
        <taxon>Panagrolaimomorpha</taxon>
        <taxon>Strongyloidoidea</taxon>
        <taxon>Steinernematidae</taxon>
        <taxon>Steinernema</taxon>
    </lineage>
</organism>
<evidence type="ECO:0000259" key="8">
    <source>
        <dbReference type="PROSITE" id="PS50076"/>
    </source>
</evidence>
<name>A0A4U5M598_STECR</name>
<dbReference type="PROSITE" id="PS00636">
    <property type="entry name" value="DNAJ_1"/>
    <property type="match status" value="1"/>
</dbReference>
<keyword evidence="2 7" id="KW-0732">Signal</keyword>
<dbReference type="SUPFAM" id="SSF46565">
    <property type="entry name" value="Chaperone J-domain"/>
    <property type="match status" value="1"/>
</dbReference>
<proteinExistence type="predicted"/>
<dbReference type="PANTHER" id="PTHR44653">
    <property type="entry name" value="DNAJ HOMOLOG SUBFAMILY C MEMBER 1"/>
    <property type="match status" value="1"/>
</dbReference>
<dbReference type="STRING" id="34508.A0A4U5M598"/>
<reference evidence="9 10" key="1">
    <citation type="journal article" date="2015" name="Genome Biol.">
        <title>Comparative genomics of Steinernema reveals deeply conserved gene regulatory networks.</title>
        <authorList>
            <person name="Dillman A.R."/>
            <person name="Macchietto M."/>
            <person name="Porter C.F."/>
            <person name="Rogers A."/>
            <person name="Williams B."/>
            <person name="Antoshechkin I."/>
            <person name="Lee M.M."/>
            <person name="Goodwin Z."/>
            <person name="Lu X."/>
            <person name="Lewis E.E."/>
            <person name="Goodrich-Blair H."/>
            <person name="Stock S.P."/>
            <person name="Adams B.J."/>
            <person name="Sternberg P.W."/>
            <person name="Mortazavi A."/>
        </authorList>
    </citation>
    <scope>NUCLEOTIDE SEQUENCE [LARGE SCALE GENOMIC DNA]</scope>
    <source>
        <strain evidence="9 10">ALL</strain>
    </source>
</reference>
<reference evidence="9 10" key="2">
    <citation type="journal article" date="2019" name="G3 (Bethesda)">
        <title>Hybrid Assembly of the Genome of the Entomopathogenic Nematode Steinernema carpocapsae Identifies the X-Chromosome.</title>
        <authorList>
            <person name="Serra L."/>
            <person name="Macchietto M."/>
            <person name="Macias-Munoz A."/>
            <person name="McGill C.J."/>
            <person name="Rodriguez I.M."/>
            <person name="Rodriguez B."/>
            <person name="Murad R."/>
            <person name="Mortazavi A."/>
        </authorList>
    </citation>
    <scope>NUCLEOTIDE SEQUENCE [LARGE SCALE GENOMIC DNA]</scope>
    <source>
        <strain evidence="9 10">ALL</strain>
    </source>
</reference>
<dbReference type="InterPro" id="IPR052606">
    <property type="entry name" value="DnaJ_domain_protein"/>
</dbReference>
<evidence type="ECO:0000256" key="3">
    <source>
        <dbReference type="ARBA" id="ARBA00022989"/>
    </source>
</evidence>
<sequence length="340" mass="39676">MRSTAGILVFVLVLASTTLPTYGFSMDDLALYDLVEDVNENFYKFFGIEQTATLGEIKKAYRRLSLEWHPDRNDAPEANDQFRKIAGIYDILKNKDSRQKYDDVLEFGLPDWRQPIYYFRRVRKLHWWETVLVVFVVCSVGHYLMMWGSYYEKTLETRSNKKKRKDKKKGNVADTEEDTTLDQFKPKFFDLLPFTMVRGCVILAEDLKFHLVEYLERSKEAEEPLSEPEEYVRPKRPTAEPVVYEMAIGVKAVTTNDAKMAEKYLVEQIQNSVEKDVSTKGQKWSKEEISKLIKLSTTKFPVGSSNRWQNLARELNRSVDDITSTIEKLRKKGCTRQPSK</sequence>
<gene>
    <name evidence="9" type="ORF">L596_024626</name>
</gene>
<dbReference type="AlphaFoldDB" id="A0A4U5M598"/>
<feature type="domain" description="J" evidence="8">
    <location>
        <begin position="41"/>
        <end position="105"/>
    </location>
</feature>
<feature type="signal peptide" evidence="7">
    <location>
        <begin position="1"/>
        <end position="23"/>
    </location>
</feature>
<dbReference type="InterPro" id="IPR036869">
    <property type="entry name" value="J_dom_sf"/>
</dbReference>
<evidence type="ECO:0000313" key="9">
    <source>
        <dbReference type="EMBL" id="TKR64029.1"/>
    </source>
</evidence>
<evidence type="ECO:0000256" key="2">
    <source>
        <dbReference type="ARBA" id="ARBA00022729"/>
    </source>
</evidence>